<feature type="transmembrane region" description="Helical" evidence="9">
    <location>
        <begin position="75"/>
        <end position="94"/>
    </location>
</feature>
<dbReference type="PANTHER" id="PTHR48022:SF23">
    <property type="entry name" value="MAJOR FACILITATOR SUPERFAMILY (MFS) PROFILE DOMAIN-CONTAINING PROTEIN"/>
    <property type="match status" value="1"/>
</dbReference>
<dbReference type="FunFam" id="1.20.1250.20:FF:000026">
    <property type="entry name" value="MFS quinate transporter QutD"/>
    <property type="match status" value="1"/>
</dbReference>
<evidence type="ECO:0000256" key="7">
    <source>
        <dbReference type="ARBA" id="ARBA00023180"/>
    </source>
</evidence>
<protein>
    <recommendedName>
        <fullName evidence="10">Major facilitator superfamily (MFS) profile domain-containing protein</fullName>
    </recommendedName>
</protein>
<feature type="transmembrane region" description="Helical" evidence="9">
    <location>
        <begin position="20"/>
        <end position="45"/>
    </location>
</feature>
<evidence type="ECO:0000259" key="10">
    <source>
        <dbReference type="PROSITE" id="PS50850"/>
    </source>
</evidence>
<organism evidence="11 12">
    <name type="scientific">Colletotrichum karsti</name>
    <dbReference type="NCBI Taxonomy" id="1095194"/>
    <lineage>
        <taxon>Eukaryota</taxon>
        <taxon>Fungi</taxon>
        <taxon>Dikarya</taxon>
        <taxon>Ascomycota</taxon>
        <taxon>Pezizomycotina</taxon>
        <taxon>Sordariomycetes</taxon>
        <taxon>Hypocreomycetidae</taxon>
        <taxon>Glomerellales</taxon>
        <taxon>Glomerellaceae</taxon>
        <taxon>Colletotrichum</taxon>
        <taxon>Colletotrichum boninense species complex</taxon>
    </lineage>
</organism>
<feature type="transmembrane region" description="Helical" evidence="9">
    <location>
        <begin position="350"/>
        <end position="371"/>
    </location>
</feature>
<dbReference type="Proteomes" id="UP000781932">
    <property type="component" value="Unassembled WGS sequence"/>
</dbReference>
<evidence type="ECO:0000256" key="3">
    <source>
        <dbReference type="ARBA" id="ARBA00022448"/>
    </source>
</evidence>
<evidence type="ECO:0000256" key="5">
    <source>
        <dbReference type="ARBA" id="ARBA00022989"/>
    </source>
</evidence>
<dbReference type="GO" id="GO:0005351">
    <property type="term" value="F:carbohydrate:proton symporter activity"/>
    <property type="evidence" value="ECO:0007669"/>
    <property type="project" value="TreeGrafter"/>
</dbReference>
<keyword evidence="12" id="KW-1185">Reference proteome</keyword>
<dbReference type="InterPro" id="IPR036259">
    <property type="entry name" value="MFS_trans_sf"/>
</dbReference>
<evidence type="ECO:0000256" key="2">
    <source>
        <dbReference type="ARBA" id="ARBA00010992"/>
    </source>
</evidence>
<dbReference type="GeneID" id="62166292"/>
<feature type="transmembrane region" description="Helical" evidence="9">
    <location>
        <begin position="325"/>
        <end position="343"/>
    </location>
</feature>
<dbReference type="RefSeq" id="XP_038741333.1">
    <property type="nucleotide sequence ID" value="XM_038893218.1"/>
</dbReference>
<keyword evidence="6 9" id="KW-0472">Membrane</keyword>
<reference evidence="11" key="1">
    <citation type="submission" date="2020-03" db="EMBL/GenBank/DDBJ databases">
        <authorList>
            <person name="He L."/>
        </authorList>
    </citation>
    <scope>NUCLEOTIDE SEQUENCE</scope>
    <source>
        <strain evidence="11">CkLH20</strain>
    </source>
</reference>
<feature type="transmembrane region" description="Helical" evidence="9">
    <location>
        <begin position="283"/>
        <end position="305"/>
    </location>
</feature>
<comment type="caution">
    <text evidence="11">The sequence shown here is derived from an EMBL/GenBank/DDBJ whole genome shotgun (WGS) entry which is preliminary data.</text>
</comment>
<dbReference type="AlphaFoldDB" id="A0A9P6HVE9"/>
<dbReference type="EMBL" id="JAATWM020000041">
    <property type="protein sequence ID" value="KAF9871872.1"/>
    <property type="molecule type" value="Genomic_DNA"/>
</dbReference>
<dbReference type="PANTHER" id="PTHR48022">
    <property type="entry name" value="PLASTIDIC GLUCOSE TRANSPORTER 4"/>
    <property type="match status" value="1"/>
</dbReference>
<comment type="subcellular location">
    <subcellularLocation>
        <location evidence="1">Membrane</location>
        <topology evidence="1">Multi-pass membrane protein</topology>
    </subcellularLocation>
</comment>
<feature type="transmembrane region" description="Helical" evidence="9">
    <location>
        <begin position="377"/>
        <end position="398"/>
    </location>
</feature>
<dbReference type="PRINTS" id="PR00171">
    <property type="entry name" value="SUGRTRNSPORT"/>
</dbReference>
<keyword evidence="3 8" id="KW-0813">Transport</keyword>
<evidence type="ECO:0000256" key="6">
    <source>
        <dbReference type="ARBA" id="ARBA00023136"/>
    </source>
</evidence>
<dbReference type="Pfam" id="PF00083">
    <property type="entry name" value="Sugar_tr"/>
    <property type="match status" value="1"/>
</dbReference>
<keyword evidence="5 9" id="KW-1133">Transmembrane helix</keyword>
<feature type="transmembrane region" description="Helical" evidence="9">
    <location>
        <begin position="126"/>
        <end position="149"/>
    </location>
</feature>
<evidence type="ECO:0000256" key="4">
    <source>
        <dbReference type="ARBA" id="ARBA00022692"/>
    </source>
</evidence>
<reference evidence="11" key="2">
    <citation type="submission" date="2020-11" db="EMBL/GenBank/DDBJ databases">
        <title>Whole genome sequencing of Colletotrichum sp.</title>
        <authorList>
            <person name="Li H."/>
        </authorList>
    </citation>
    <scope>NUCLEOTIDE SEQUENCE</scope>
    <source>
        <strain evidence="11">CkLH20</strain>
    </source>
</reference>
<dbReference type="PROSITE" id="PS00216">
    <property type="entry name" value="SUGAR_TRANSPORT_1"/>
    <property type="match status" value="1"/>
</dbReference>
<feature type="transmembrane region" description="Helical" evidence="9">
    <location>
        <begin position="449"/>
        <end position="472"/>
    </location>
</feature>
<comment type="similarity">
    <text evidence="2 8">Belongs to the major facilitator superfamily. Sugar transporter (TC 2.A.1.1) family.</text>
</comment>
<dbReference type="InterPro" id="IPR003663">
    <property type="entry name" value="Sugar/inositol_transpt"/>
</dbReference>
<evidence type="ECO:0000313" key="11">
    <source>
        <dbReference type="EMBL" id="KAF9871872.1"/>
    </source>
</evidence>
<gene>
    <name evidence="11" type="ORF">CkaCkLH20_10504</name>
</gene>
<feature type="transmembrane region" description="Helical" evidence="9">
    <location>
        <begin position="419"/>
        <end position="437"/>
    </location>
</feature>
<dbReference type="PROSITE" id="PS00217">
    <property type="entry name" value="SUGAR_TRANSPORT_2"/>
    <property type="match status" value="1"/>
</dbReference>
<evidence type="ECO:0000313" key="12">
    <source>
        <dbReference type="Proteomes" id="UP000781932"/>
    </source>
</evidence>
<evidence type="ECO:0000256" key="1">
    <source>
        <dbReference type="ARBA" id="ARBA00004141"/>
    </source>
</evidence>
<dbReference type="OrthoDB" id="508119at2759"/>
<dbReference type="InterPro" id="IPR005828">
    <property type="entry name" value="MFS_sugar_transport-like"/>
</dbReference>
<dbReference type="GO" id="GO:0016020">
    <property type="term" value="C:membrane"/>
    <property type="evidence" value="ECO:0007669"/>
    <property type="project" value="UniProtKB-SubCell"/>
</dbReference>
<dbReference type="PROSITE" id="PS50850">
    <property type="entry name" value="MFS"/>
    <property type="match status" value="1"/>
</dbReference>
<feature type="transmembrane region" description="Helical" evidence="9">
    <location>
        <begin position="101"/>
        <end position="120"/>
    </location>
</feature>
<dbReference type="Gene3D" id="1.20.1250.20">
    <property type="entry name" value="MFS general substrate transporter like domains"/>
    <property type="match status" value="1"/>
</dbReference>
<dbReference type="SUPFAM" id="SSF103473">
    <property type="entry name" value="MFS general substrate transporter"/>
    <property type="match status" value="1"/>
</dbReference>
<accession>A0A9P6HVE9</accession>
<dbReference type="InterPro" id="IPR005829">
    <property type="entry name" value="Sugar_transporter_CS"/>
</dbReference>
<evidence type="ECO:0000256" key="8">
    <source>
        <dbReference type="RuleBase" id="RU003346"/>
    </source>
</evidence>
<keyword evidence="4 9" id="KW-0812">Transmembrane</keyword>
<dbReference type="InterPro" id="IPR050360">
    <property type="entry name" value="MFS_Sugar_Transporters"/>
</dbReference>
<dbReference type="InterPro" id="IPR020846">
    <property type="entry name" value="MFS_dom"/>
</dbReference>
<feature type="transmembrane region" description="Helical" evidence="9">
    <location>
        <begin position="194"/>
        <end position="215"/>
    </location>
</feature>
<keyword evidence="7" id="KW-0325">Glycoprotein</keyword>
<evidence type="ECO:0000256" key="9">
    <source>
        <dbReference type="SAM" id="Phobius"/>
    </source>
</evidence>
<sequence length="526" mass="57400">MNSSVQHSEPRKGFFHNYRVYLLATVSYMGSLLFGYDVGVMGGLLPFESFKKDFGLPAGSSGFADEKVAQVSSNVVSLLTAGCFFGAISAAFANERYGRRFSLMAYSVVFLLGASLQVGTPKSLSYVYAGRVIAGLGVGGMSSITPVFVAETAPPEVRGRITGLFQEFLVLGSSIAYWLNYGVERNMASSTKQWRISLGVQLIPAGLLLIGLIPLKESPRWLAKHGRHEQALSSLAYMRNQPPDSPEVATEFGEITASCAVEAETARQSTWRECLKPGIRNRFALIFALMVWQQLTGTNSIGYYAPQIFQTVGLSSADASLFATGIYGIVKLIFTAVSLLFVIDKIGRRWAHTIGGLWMSAMMFILAAVLATHPPEAGKAVSSASIAMCVLIYLYVIAYTGSWGPGPWIYAGEIFPTHLRSYGVAFAAATQWLFNFIVTRVTPQIIYGIGWKTFIIFAVFCLAMSIFSFFLMKETKGLSLEQTDLLFGVAERQEDKLEGGEEHVVHGIEIPERTGGETGLEVKKSH</sequence>
<dbReference type="NCBIfam" id="TIGR00879">
    <property type="entry name" value="SP"/>
    <property type="match status" value="1"/>
</dbReference>
<proteinExistence type="inferred from homology"/>
<feature type="domain" description="Major facilitator superfamily (MFS) profile" evidence="10">
    <location>
        <begin position="23"/>
        <end position="476"/>
    </location>
</feature>
<name>A0A9P6HVE9_9PEZI</name>
<feature type="transmembrane region" description="Helical" evidence="9">
    <location>
        <begin position="161"/>
        <end position="179"/>
    </location>
</feature>